<evidence type="ECO:0000256" key="3">
    <source>
        <dbReference type="ARBA" id="ARBA00022776"/>
    </source>
</evidence>
<dbReference type="GO" id="GO:0006511">
    <property type="term" value="P:ubiquitin-dependent protein catabolic process"/>
    <property type="evidence" value="ECO:0007669"/>
    <property type="project" value="InterPro"/>
</dbReference>
<dbReference type="Gene3D" id="3.30.230.130">
    <property type="entry name" value="Cullin, Chain C, Domain 2"/>
    <property type="match status" value="1"/>
</dbReference>
<dbReference type="SMART" id="SM00182">
    <property type="entry name" value="CULLIN"/>
    <property type="match status" value="1"/>
</dbReference>
<keyword evidence="5" id="KW-0131">Cell cycle</keyword>
<dbReference type="SUPFAM" id="SSF46785">
    <property type="entry name" value="Winged helix' DNA-binding domain"/>
    <property type="match status" value="1"/>
</dbReference>
<dbReference type="FunFam" id="1.20.1310.10:FF:000033">
    <property type="entry name" value="Anaphase-promoting complex subunit ApcB"/>
    <property type="match status" value="1"/>
</dbReference>
<keyword evidence="2" id="KW-0132">Cell division</keyword>
<reference evidence="9" key="1">
    <citation type="journal article" date="2016" name="Nat. Commun.">
        <title>Genome analysis of three Pneumocystis species reveals adaptation mechanisms to life exclusively in mammalian hosts.</title>
        <authorList>
            <person name="Ma L."/>
            <person name="Chen Z."/>
            <person name="Huang D.W."/>
            <person name="Kutty G."/>
            <person name="Ishihara M."/>
            <person name="Wang H."/>
            <person name="Abouelleil A."/>
            <person name="Bishop L."/>
            <person name="Davey E."/>
            <person name="Deng R."/>
            <person name="Deng X."/>
            <person name="Fan L."/>
            <person name="Fantoni G."/>
            <person name="Fitzgerald M."/>
            <person name="Gogineni E."/>
            <person name="Goldberg J.M."/>
            <person name="Handley G."/>
            <person name="Hu X."/>
            <person name="Huber C."/>
            <person name="Jiao X."/>
            <person name="Jones K."/>
            <person name="Levin J.Z."/>
            <person name="Liu Y."/>
            <person name="Macdonald P."/>
            <person name="Melnikov A."/>
            <person name="Raley C."/>
            <person name="Sassi M."/>
            <person name="Sherman B.T."/>
            <person name="Song X."/>
            <person name="Sykes S."/>
            <person name="Tran B."/>
            <person name="Walsh L."/>
            <person name="Xia Y."/>
            <person name="Yang J."/>
            <person name="Young S."/>
            <person name="Zeng Q."/>
            <person name="Zheng X."/>
            <person name="Stephens R."/>
            <person name="Nusbaum C."/>
            <person name="Birren B.W."/>
            <person name="Azadi P."/>
            <person name="Lempicki R.A."/>
            <person name="Cuomo C.A."/>
            <person name="Kovacs J.A."/>
        </authorList>
    </citation>
    <scope>NUCLEOTIDE SEQUENCE [LARGE SCALE GENOMIC DNA]</scope>
    <source>
        <strain evidence="9">RU7</strain>
    </source>
</reference>
<dbReference type="GO" id="GO:0031625">
    <property type="term" value="F:ubiquitin protein ligase binding"/>
    <property type="evidence" value="ECO:0007669"/>
    <property type="project" value="InterPro"/>
</dbReference>
<dbReference type="EMBL" id="LFWA01000007">
    <property type="protein sequence ID" value="KTW30394.1"/>
    <property type="molecule type" value="Genomic_DNA"/>
</dbReference>
<comment type="similarity">
    <text evidence="6">Belongs to the cullin family.</text>
</comment>
<evidence type="ECO:0000313" key="8">
    <source>
        <dbReference type="EMBL" id="KTW30394.1"/>
    </source>
</evidence>
<evidence type="ECO:0000256" key="6">
    <source>
        <dbReference type="PROSITE-ProRule" id="PRU00330"/>
    </source>
</evidence>
<evidence type="ECO:0000313" key="9">
    <source>
        <dbReference type="Proteomes" id="UP000053447"/>
    </source>
</evidence>
<dbReference type="PANTHER" id="PTHR45957">
    <property type="entry name" value="ANAPHASE-PROMOTING COMPLEX SUBUNIT 2"/>
    <property type="match status" value="1"/>
</dbReference>
<dbReference type="GO" id="GO:0007091">
    <property type="term" value="P:metaphase/anaphase transition of mitotic cell cycle"/>
    <property type="evidence" value="ECO:0007669"/>
    <property type="project" value="TreeGrafter"/>
</dbReference>
<dbReference type="InterPro" id="IPR016158">
    <property type="entry name" value="Cullin_homology"/>
</dbReference>
<dbReference type="InterPro" id="IPR036317">
    <property type="entry name" value="Cullin_homology_sf"/>
</dbReference>
<keyword evidence="3" id="KW-0498">Mitosis</keyword>
<name>A0A0W4ZPU0_PNEJ7</name>
<evidence type="ECO:0000256" key="2">
    <source>
        <dbReference type="ARBA" id="ARBA00022618"/>
    </source>
</evidence>
<dbReference type="PROSITE" id="PS50069">
    <property type="entry name" value="CULLIN_2"/>
    <property type="match status" value="1"/>
</dbReference>
<feature type="domain" description="Cullin family profile" evidence="7">
    <location>
        <begin position="380"/>
        <end position="614"/>
    </location>
</feature>
<comment type="caution">
    <text evidence="8">The sequence shown here is derived from an EMBL/GenBank/DDBJ whole genome shotgun (WGS) entry which is preliminary data.</text>
</comment>
<gene>
    <name evidence="8" type="ORF">T551_01677</name>
</gene>
<keyword evidence="4" id="KW-0833">Ubl conjugation pathway</keyword>
<dbReference type="AlphaFoldDB" id="A0A0W4ZPU0"/>
<dbReference type="InterPro" id="IPR014786">
    <property type="entry name" value="ANAPC2_C"/>
</dbReference>
<dbReference type="Pfam" id="PF08672">
    <property type="entry name" value="ANAPC2"/>
    <property type="match status" value="1"/>
</dbReference>
<evidence type="ECO:0000259" key="7">
    <source>
        <dbReference type="PROSITE" id="PS50069"/>
    </source>
</evidence>
<dbReference type="Pfam" id="PF25773">
    <property type="entry name" value="TPR_ANAPC2"/>
    <property type="match status" value="1"/>
</dbReference>
<organism evidence="8 9">
    <name type="scientific">Pneumocystis jirovecii (strain RU7)</name>
    <name type="common">Human pneumocystis pneumonia agent</name>
    <dbReference type="NCBI Taxonomy" id="1408657"/>
    <lineage>
        <taxon>Eukaryota</taxon>
        <taxon>Fungi</taxon>
        <taxon>Dikarya</taxon>
        <taxon>Ascomycota</taxon>
        <taxon>Taphrinomycotina</taxon>
        <taxon>Pneumocystomycetes</taxon>
        <taxon>Pneumocystaceae</taxon>
        <taxon>Pneumocystis</taxon>
    </lineage>
</organism>
<dbReference type="eggNOG" id="KOG2165">
    <property type="taxonomic scope" value="Eukaryota"/>
</dbReference>
<evidence type="ECO:0000256" key="1">
    <source>
        <dbReference type="ARBA" id="ARBA00016068"/>
    </source>
</evidence>
<dbReference type="InterPro" id="IPR036390">
    <property type="entry name" value="WH_DNA-bd_sf"/>
</dbReference>
<dbReference type="InterPro" id="IPR044554">
    <property type="entry name" value="ANAPC2"/>
</dbReference>
<dbReference type="STRING" id="1408657.A0A0W4ZPU0"/>
<proteinExistence type="inferred from homology"/>
<dbReference type="SMART" id="SM01013">
    <property type="entry name" value="APC2"/>
    <property type="match status" value="1"/>
</dbReference>
<dbReference type="GO" id="GO:0005680">
    <property type="term" value="C:anaphase-promoting complex"/>
    <property type="evidence" value="ECO:0007669"/>
    <property type="project" value="EnsemblFungi"/>
</dbReference>
<evidence type="ECO:0000256" key="4">
    <source>
        <dbReference type="ARBA" id="ARBA00022786"/>
    </source>
</evidence>
<dbReference type="GO" id="GO:0070979">
    <property type="term" value="P:protein K11-linked ubiquitination"/>
    <property type="evidence" value="ECO:0007669"/>
    <property type="project" value="TreeGrafter"/>
</dbReference>
<dbReference type="Pfam" id="PF26557">
    <property type="entry name" value="Cullin_AB"/>
    <property type="match status" value="1"/>
</dbReference>
<dbReference type="Gene3D" id="1.20.1310.10">
    <property type="entry name" value="Cullin Repeats"/>
    <property type="match status" value="1"/>
</dbReference>
<dbReference type="RefSeq" id="XP_018229685.1">
    <property type="nucleotide sequence ID" value="XM_018373940.1"/>
</dbReference>
<keyword evidence="9" id="KW-1185">Reference proteome</keyword>
<dbReference type="SUPFAM" id="SSF75632">
    <property type="entry name" value="Cullin homology domain"/>
    <property type="match status" value="1"/>
</dbReference>
<protein>
    <recommendedName>
        <fullName evidence="1">Anaphase-promoting complex subunit 2</fullName>
    </recommendedName>
</protein>
<dbReference type="Proteomes" id="UP000053447">
    <property type="component" value="Unassembled WGS sequence"/>
</dbReference>
<dbReference type="OrthoDB" id="5581181at2759"/>
<dbReference type="GO" id="GO:0051301">
    <property type="term" value="P:cell division"/>
    <property type="evidence" value="ECO:0007669"/>
    <property type="project" value="UniProtKB-KW"/>
</dbReference>
<dbReference type="Gene3D" id="1.10.10.10">
    <property type="entry name" value="Winged helix-like DNA-binding domain superfamily/Winged helix DNA-binding domain"/>
    <property type="match status" value="1"/>
</dbReference>
<dbReference type="GeneID" id="28940195"/>
<evidence type="ECO:0000256" key="5">
    <source>
        <dbReference type="ARBA" id="ARBA00023306"/>
    </source>
</evidence>
<sequence length="731" mass="85000">MNDTSRRAIFNYIFGENLGIGPPSQCTQNVATAWKLANHFFSPECTYKEISPNIKTAINILCHHGLKERLQENYEHAIRIHFTEKFLPILQTYNITHSNLTEFIEKLTEAYHIYEQPLILSHFNTSKSFRQTFHALVNNYISEDKVYPIFLGWLLENMAFWEENESSPQVTCFLSTCKNMELVGLQKHLERAFAESISQRLNKYIREKYSKKWDRSIQEEIVEWTINKLGKLISLVLKIDIKKEDLNLQLETLACHFLAMLRIDELFDIIVDYPYSSVALGDLRQSMKFSPLRDYLVNSFQQSCKTRLLHPGADTQDIISQYISTIKCFLILDPPGVLLDKVAKPIRKHLKNRNDTIKCIMIGLVGDETSELSEELGQADPSSLQADDDDDDFDNLNWTPDPIDAAPDFRKMNNNDIIKSLVSIYENKDIFIRELQNLLADRLLTAMNYETDKELRNLELLKLRFSENSLQMCDVMLHDIAESKRIDTNLHKELNNTVLSLTTPIHASILSRLFWPNFKGEALCLSKEIQSYMDSYAEDFEKLKASRKLHWIPNLGHVQIEIILEDRTLNMNVRPAQASIIMLFQEKNEQTIKNLMTAIGQDYTDCRRNTLFWVKHGVLKEVTKDTFKVLEYTELEPSNKTLSALEELISNVQAMEEHASEEMIIYWSFINGMLTNLGPLTLERIHSTLQMFVPPPNIYNRSIDELREFLALMVKEEHLEFISGQYRLKKQ</sequence>
<accession>A0A0W4ZPU0</accession>
<dbReference type="InterPro" id="IPR057975">
    <property type="entry name" value="TPR_ANAPC2"/>
</dbReference>
<dbReference type="PANTHER" id="PTHR45957:SF1">
    <property type="entry name" value="ANAPHASE-PROMOTING COMPLEX SUBUNIT 2"/>
    <property type="match status" value="1"/>
</dbReference>
<dbReference type="InterPro" id="IPR059120">
    <property type="entry name" value="Cullin-like_AB"/>
</dbReference>
<dbReference type="VEuPathDB" id="FungiDB:T551_01677"/>
<dbReference type="InterPro" id="IPR036388">
    <property type="entry name" value="WH-like_DNA-bd_sf"/>
</dbReference>